<keyword evidence="2" id="KW-1185">Reference proteome</keyword>
<dbReference type="EMBL" id="JBEPLY010000001">
    <property type="protein sequence ID" value="MET3598101.1"/>
    <property type="molecule type" value="Genomic_DNA"/>
</dbReference>
<name>A0ABV2I5C9_9HYPH</name>
<evidence type="ECO:0000313" key="2">
    <source>
        <dbReference type="Proteomes" id="UP001549164"/>
    </source>
</evidence>
<accession>A0ABV2I5C9</accession>
<dbReference type="RefSeq" id="WP_354432603.1">
    <property type="nucleotide sequence ID" value="NZ_JBEPLY010000001.1"/>
</dbReference>
<sequence length="111" mass="12589">MIIMTKTQVLERIGRLSAERLEICVTRAWVKPREGERGPAFDETDLARLQFIVELTEDLEVNDDAVPVILGLMDELSTLRRRMRALDEALNAEGEDVREAVIARLRDRAGA</sequence>
<dbReference type="Proteomes" id="UP001549164">
    <property type="component" value="Unassembled WGS sequence"/>
</dbReference>
<reference evidence="1 2" key="1">
    <citation type="submission" date="2024-06" db="EMBL/GenBank/DDBJ databases">
        <title>Genomic Encyclopedia of Type Strains, Phase IV (KMG-IV): sequencing the most valuable type-strain genomes for metagenomic binning, comparative biology and taxonomic classification.</title>
        <authorList>
            <person name="Goeker M."/>
        </authorList>
    </citation>
    <scope>NUCLEOTIDE SEQUENCE [LARGE SCALE GENOMIC DNA]</scope>
    <source>
        <strain evidence="1 2">DSM 28102</strain>
    </source>
</reference>
<gene>
    <name evidence="1" type="ORF">ABID12_000022</name>
</gene>
<proteinExistence type="predicted"/>
<organism evidence="1 2">
    <name type="scientific">Martelella mangrovi</name>
    <dbReference type="NCBI Taxonomy" id="1397477"/>
    <lineage>
        <taxon>Bacteria</taxon>
        <taxon>Pseudomonadati</taxon>
        <taxon>Pseudomonadota</taxon>
        <taxon>Alphaproteobacteria</taxon>
        <taxon>Hyphomicrobiales</taxon>
        <taxon>Aurantimonadaceae</taxon>
        <taxon>Martelella</taxon>
    </lineage>
</organism>
<dbReference type="Pfam" id="PF13591">
    <property type="entry name" value="MerR_2"/>
    <property type="match status" value="1"/>
</dbReference>
<protein>
    <submittedName>
        <fullName evidence="1">Chaperone modulatory protein CbpM</fullName>
    </submittedName>
</protein>
<comment type="caution">
    <text evidence="1">The sequence shown here is derived from an EMBL/GenBank/DDBJ whole genome shotgun (WGS) entry which is preliminary data.</text>
</comment>
<dbReference type="Gene3D" id="1.10.1660.10">
    <property type="match status" value="1"/>
</dbReference>
<evidence type="ECO:0000313" key="1">
    <source>
        <dbReference type="EMBL" id="MET3598101.1"/>
    </source>
</evidence>